<comment type="subcellular location">
    <subcellularLocation>
        <location evidence="1">Membrane</location>
        <topology evidence="1">Multi-pass membrane protein</topology>
    </subcellularLocation>
</comment>
<feature type="transmembrane region" description="Helical" evidence="6">
    <location>
        <begin position="413"/>
        <end position="435"/>
    </location>
</feature>
<evidence type="ECO:0000256" key="3">
    <source>
        <dbReference type="ARBA" id="ARBA00022989"/>
    </source>
</evidence>
<dbReference type="PANTHER" id="PTHR10877:SF183">
    <property type="entry name" value="AT14535P-RELATED"/>
    <property type="match status" value="1"/>
</dbReference>
<evidence type="ECO:0000256" key="5">
    <source>
        <dbReference type="SAM" id="MobiDB-lite"/>
    </source>
</evidence>
<dbReference type="EMBL" id="CAUYUJ010009450">
    <property type="protein sequence ID" value="CAK0826845.1"/>
    <property type="molecule type" value="Genomic_DNA"/>
</dbReference>
<feature type="compositionally biased region" description="Acidic residues" evidence="5">
    <location>
        <begin position="54"/>
        <end position="63"/>
    </location>
</feature>
<feature type="transmembrane region" description="Helical" evidence="6">
    <location>
        <begin position="567"/>
        <end position="589"/>
    </location>
</feature>
<comment type="caution">
    <text evidence="8">The sequence shown here is derived from an EMBL/GenBank/DDBJ whole genome shotgun (WGS) entry which is preliminary data.</text>
</comment>
<feature type="transmembrane region" description="Helical" evidence="6">
    <location>
        <begin position="215"/>
        <end position="237"/>
    </location>
</feature>
<evidence type="ECO:0000259" key="7">
    <source>
        <dbReference type="Pfam" id="PF08016"/>
    </source>
</evidence>
<dbReference type="InterPro" id="IPR051223">
    <property type="entry name" value="Polycystin"/>
</dbReference>
<name>A0ABN9S560_9DINO</name>
<feature type="region of interest" description="Disordered" evidence="5">
    <location>
        <begin position="836"/>
        <end position="1005"/>
    </location>
</feature>
<feature type="non-terminal residue" evidence="8">
    <location>
        <position position="1"/>
    </location>
</feature>
<sequence length="1005" mass="111580">RHHGAGRATHRGYGQDLDGDRARRRGEGDRARRPLDRSSRKEGRKRSHPRFADDPVEPDELEEESHPRSAGDPARTGEQDEIAESEVVKKLQEGSHMNLVLEEVEEFARALGVDKAGEVSLWAVKDVLTTRLDPVLEESEALSLLRPAMVHSGASGELHIKDCSVMPVALHWAFTHGAWARQLKRSRLVVEGAKSDVNLKLLHHTVVKVTSRHDAFMTLPITIVYMWVFLALVVTHLRIWPRQVGEKALEDWVNGRDPRTSCANNVDTMEAFWEWLLGEEDGIGGVMFAPRPGSQNSSWNYYTLANSHVLVGDMKITKLTYTGEEEHAWLLNSDSGAQELLSGSGYKGAAQMAALSLKDHHNWDASDINELHLSFVTYNEKAKMFGLTSVQITLFEWGGVHVMVNADVVSVDAYHSAGVIVCEVLFVLVILYMAWGECKDMWHALLLGCGEFMDYWQFWNCVDWACIVLGVSLMCTWATCLAAMQAQGLNAILDADSKLTVDVMSLDAGSVAHIMDQVVSLQLRFRWLQFLTAANTVSIVSKFFKAFTSNPRLKVVTDTFRQAGTDFVHFFIIFFTLFLPFTVIGHVLFGNDLAEFSSIGSSFNTGITVMLGDFEWYVEVMGTRSLVGETARLPSGIPVVLLLVWFASYMFLVFLVLLNILLAVIIKHQTQVDEMLTREPDAPTIWAQVAQYIDFKWRARGFKYSLEHVRRMLENDDDPAHGTDMDAEVTVASLMEHFKGMSKEQANYQIACMERELDNCKAMESSRDAETDPNQDFMTEMTSKIDAISDVLNQPLDKEFSSIRKKLGELLTVCDALQRGQKTLCRRVDDLARTSVVSDAHDGSRKERGHRTPSPPRAPSRSSRDPSPSPRNTPPRHPAAPHLPADPAPLQRRPAAAPRPAAPPRHATPRGTTDARSTAASADPSLSRPPPSAAAARAAAASAVRGARRRTSTTTRRRAQTALQKWRGPPRGGTAPSAPTWRVPPKGLGDPGALRSTSISPPHLR</sequence>
<feature type="compositionally biased region" description="Polar residues" evidence="5">
    <location>
        <begin position="995"/>
        <end position="1005"/>
    </location>
</feature>
<dbReference type="PANTHER" id="PTHR10877">
    <property type="entry name" value="POLYCYSTIN FAMILY MEMBER"/>
    <property type="match status" value="1"/>
</dbReference>
<feature type="compositionally biased region" description="Basic residues" evidence="5">
    <location>
        <begin position="946"/>
        <end position="959"/>
    </location>
</feature>
<dbReference type="InterPro" id="IPR013122">
    <property type="entry name" value="PKD1_2_channel"/>
</dbReference>
<feature type="region of interest" description="Disordered" evidence="5">
    <location>
        <begin position="1"/>
        <end position="83"/>
    </location>
</feature>
<dbReference type="Gene3D" id="1.10.287.70">
    <property type="match status" value="1"/>
</dbReference>
<keyword evidence="3 6" id="KW-1133">Transmembrane helix</keyword>
<evidence type="ECO:0000256" key="2">
    <source>
        <dbReference type="ARBA" id="ARBA00022692"/>
    </source>
</evidence>
<evidence type="ECO:0000313" key="8">
    <source>
        <dbReference type="EMBL" id="CAK0826845.1"/>
    </source>
</evidence>
<feature type="domain" description="Polycystin cation channel PKD1/PKD2" evidence="7">
    <location>
        <begin position="416"/>
        <end position="667"/>
    </location>
</feature>
<feature type="compositionally biased region" description="Low complexity" evidence="5">
    <location>
        <begin position="933"/>
        <end position="945"/>
    </location>
</feature>
<feature type="compositionally biased region" description="Basic and acidic residues" evidence="5">
    <location>
        <begin position="18"/>
        <end position="41"/>
    </location>
</feature>
<organism evidence="8 9">
    <name type="scientific">Prorocentrum cordatum</name>
    <dbReference type="NCBI Taxonomy" id="2364126"/>
    <lineage>
        <taxon>Eukaryota</taxon>
        <taxon>Sar</taxon>
        <taxon>Alveolata</taxon>
        <taxon>Dinophyceae</taxon>
        <taxon>Prorocentrales</taxon>
        <taxon>Prorocentraceae</taxon>
        <taxon>Prorocentrum</taxon>
    </lineage>
</organism>
<dbReference type="Proteomes" id="UP001189429">
    <property type="component" value="Unassembled WGS sequence"/>
</dbReference>
<feature type="transmembrane region" description="Helical" evidence="6">
    <location>
        <begin position="455"/>
        <end position="483"/>
    </location>
</feature>
<evidence type="ECO:0000256" key="4">
    <source>
        <dbReference type="ARBA" id="ARBA00023136"/>
    </source>
</evidence>
<feature type="compositionally biased region" description="Pro residues" evidence="5">
    <location>
        <begin position="867"/>
        <end position="878"/>
    </location>
</feature>
<evidence type="ECO:0000313" key="9">
    <source>
        <dbReference type="Proteomes" id="UP001189429"/>
    </source>
</evidence>
<evidence type="ECO:0000256" key="6">
    <source>
        <dbReference type="SAM" id="Phobius"/>
    </source>
</evidence>
<reference evidence="8" key="1">
    <citation type="submission" date="2023-10" db="EMBL/GenBank/DDBJ databases">
        <authorList>
            <person name="Chen Y."/>
            <person name="Shah S."/>
            <person name="Dougan E. K."/>
            <person name="Thang M."/>
            <person name="Chan C."/>
        </authorList>
    </citation>
    <scope>NUCLEOTIDE SEQUENCE [LARGE SCALE GENOMIC DNA]</scope>
</reference>
<feature type="compositionally biased region" description="Basic residues" evidence="5">
    <location>
        <begin position="1"/>
        <end position="10"/>
    </location>
</feature>
<protein>
    <recommendedName>
        <fullName evidence="7">Polycystin cation channel PKD1/PKD2 domain-containing protein</fullName>
    </recommendedName>
</protein>
<evidence type="ECO:0000256" key="1">
    <source>
        <dbReference type="ARBA" id="ARBA00004141"/>
    </source>
</evidence>
<proteinExistence type="predicted"/>
<keyword evidence="9" id="KW-1185">Reference proteome</keyword>
<feature type="compositionally biased region" description="Low complexity" evidence="5">
    <location>
        <begin position="909"/>
        <end position="926"/>
    </location>
</feature>
<keyword evidence="4 6" id="KW-0472">Membrane</keyword>
<keyword evidence="2 6" id="KW-0812">Transmembrane</keyword>
<accession>A0ABN9S560</accession>
<gene>
    <name evidence="8" type="ORF">PCOR1329_LOCUS26535</name>
</gene>
<dbReference type="Pfam" id="PF08016">
    <property type="entry name" value="PKD_channel"/>
    <property type="match status" value="1"/>
</dbReference>
<feature type="compositionally biased region" description="Low complexity" evidence="5">
    <location>
        <begin position="880"/>
        <end position="899"/>
    </location>
</feature>
<feature type="transmembrane region" description="Helical" evidence="6">
    <location>
        <begin position="637"/>
        <end position="666"/>
    </location>
</feature>